<accession>A0A0S2FCD6</accession>
<keyword evidence="3" id="KW-0808">Transferase</keyword>
<dbReference type="PANTHER" id="PTHR45947">
    <property type="entry name" value="SULFOQUINOVOSYL TRANSFERASE SQD2"/>
    <property type="match status" value="1"/>
</dbReference>
<evidence type="ECO:0000259" key="2">
    <source>
        <dbReference type="Pfam" id="PF13439"/>
    </source>
</evidence>
<name>A0A0S2FCD6_LYSAN</name>
<evidence type="ECO:0000313" key="4">
    <source>
        <dbReference type="Proteomes" id="UP000060787"/>
    </source>
</evidence>
<dbReference type="InterPro" id="IPR050194">
    <property type="entry name" value="Glycosyltransferase_grp1"/>
</dbReference>
<dbReference type="AlphaFoldDB" id="A0A0S2FCD6"/>
<gene>
    <name evidence="3" type="ORF">LA76x_3061</name>
</gene>
<dbReference type="Proteomes" id="UP000060787">
    <property type="component" value="Chromosome"/>
</dbReference>
<dbReference type="SUPFAM" id="SSF53756">
    <property type="entry name" value="UDP-Glycosyltransferase/glycogen phosphorylase"/>
    <property type="match status" value="1"/>
</dbReference>
<evidence type="ECO:0000259" key="1">
    <source>
        <dbReference type="Pfam" id="PF00534"/>
    </source>
</evidence>
<organism evidence="3 4">
    <name type="scientific">Lysobacter antibioticus</name>
    <dbReference type="NCBI Taxonomy" id="84531"/>
    <lineage>
        <taxon>Bacteria</taxon>
        <taxon>Pseudomonadati</taxon>
        <taxon>Pseudomonadota</taxon>
        <taxon>Gammaproteobacteria</taxon>
        <taxon>Lysobacterales</taxon>
        <taxon>Lysobacteraceae</taxon>
        <taxon>Lysobacter</taxon>
    </lineage>
</organism>
<dbReference type="GO" id="GO:0016757">
    <property type="term" value="F:glycosyltransferase activity"/>
    <property type="evidence" value="ECO:0007669"/>
    <property type="project" value="InterPro"/>
</dbReference>
<evidence type="ECO:0000313" key="3">
    <source>
        <dbReference type="EMBL" id="ALN81189.1"/>
    </source>
</evidence>
<dbReference type="Gene3D" id="3.40.50.2000">
    <property type="entry name" value="Glycogen Phosphorylase B"/>
    <property type="match status" value="2"/>
</dbReference>
<keyword evidence="4" id="KW-1185">Reference proteome</keyword>
<dbReference type="eggNOG" id="COG0438">
    <property type="taxonomic scope" value="Bacteria"/>
</dbReference>
<dbReference type="STRING" id="84531.LA76x_3061"/>
<dbReference type="EMBL" id="CP011129">
    <property type="protein sequence ID" value="ALN81189.1"/>
    <property type="molecule type" value="Genomic_DNA"/>
</dbReference>
<dbReference type="InterPro" id="IPR028098">
    <property type="entry name" value="Glyco_trans_4-like_N"/>
</dbReference>
<reference evidence="3 4" key="1">
    <citation type="journal article" date="2015" name="BMC Genomics">
        <title>Comparative genomics and metabolic profiling of the genus Lysobacter.</title>
        <authorList>
            <person name="de Bruijn I."/>
            <person name="Cheng X."/>
            <person name="de Jager V."/>
            <person name="Exposito R.G."/>
            <person name="Watrous J."/>
            <person name="Patel N."/>
            <person name="Postma J."/>
            <person name="Dorrestein P.C."/>
            <person name="Kobayashi D."/>
            <person name="Raaijmakers J.M."/>
        </authorList>
    </citation>
    <scope>NUCLEOTIDE SEQUENCE [LARGE SCALE GENOMIC DNA]</scope>
    <source>
        <strain evidence="3 4">76</strain>
    </source>
</reference>
<sequence length="406" mass="45127">MNILMLSDVYFPRVNGVSTSIRTFAQSLARSGHAVTLVVPDYGPGSGQELHDSDEFEIVRLQARVIFFDPEDRLIRAPELRRILPQLAQRHWDVIHIHTPFRAHRLGVQLAQASGRPTVETYHTYFEEYIGHYLPWAPAPLLRFVARRVSRTLCHGVDHLIVPTAQMVEVLDRYGVTTPSTVLPTGIDLSEFARGDGARFRAEHEIDARRPTIVTVSRLAVEKNIAFLLQVARRLIADFPELMFIIAGEGPDAERLKRLSKEFGLERNVRFFGNLDRRTSLLDAYRAGDAFVFASPTETQGLVLIEAMALGVPIVSTAVMGTATVLRGARSAVVSEENVEAFARHVGDVLRSPQRRAELAAAGPLDARAWSTEGLMEQVVALYQRLAQAKPALMTTTSTTATELSR</sequence>
<dbReference type="PATRIC" id="fig|84531.8.peg.3071"/>
<feature type="domain" description="Glycosyltransferase subfamily 4-like N-terminal" evidence="2">
    <location>
        <begin position="14"/>
        <end position="190"/>
    </location>
</feature>
<proteinExistence type="predicted"/>
<dbReference type="PANTHER" id="PTHR45947:SF3">
    <property type="entry name" value="SULFOQUINOVOSYL TRANSFERASE SQD2"/>
    <property type="match status" value="1"/>
</dbReference>
<dbReference type="Pfam" id="PF00534">
    <property type="entry name" value="Glycos_transf_1"/>
    <property type="match status" value="1"/>
</dbReference>
<dbReference type="RefSeq" id="WP_057918302.1">
    <property type="nucleotide sequence ID" value="NZ_CP011129.1"/>
</dbReference>
<dbReference type="InterPro" id="IPR001296">
    <property type="entry name" value="Glyco_trans_1"/>
</dbReference>
<dbReference type="Pfam" id="PF13439">
    <property type="entry name" value="Glyco_transf_4"/>
    <property type="match status" value="1"/>
</dbReference>
<feature type="domain" description="Glycosyl transferase family 1" evidence="1">
    <location>
        <begin position="199"/>
        <end position="363"/>
    </location>
</feature>
<protein>
    <submittedName>
        <fullName evidence="3">Glycosyl transferases group 1 family protein</fullName>
    </submittedName>
</protein>
<dbReference type="KEGG" id="lab:LA76x_3061"/>